<accession>A0A150J469</accession>
<protein>
    <submittedName>
        <fullName evidence="2">Uncharacterized protein</fullName>
    </submittedName>
</protein>
<dbReference type="Proteomes" id="UP000075398">
    <property type="component" value="Unassembled WGS sequence"/>
</dbReference>
<name>A0A150J469_9EURY</name>
<keyword evidence="1" id="KW-0472">Membrane</keyword>
<comment type="caution">
    <text evidence="2">The sequence shown here is derived from an EMBL/GenBank/DDBJ whole genome shotgun (WGS) entry which is preliminary data.</text>
</comment>
<sequence>MKNLTIPYIIVGALIYIQGIRVYFEGDFTAMIIYTSLAWVLFLMAFFSYKNKKKPKQTDILGEPFLSGREVS</sequence>
<evidence type="ECO:0000313" key="2">
    <source>
        <dbReference type="EMBL" id="KYC51754.1"/>
    </source>
</evidence>
<organism evidence="2 3">
    <name type="scientific">Candidatus Methanofastidiosum methylothiophilum</name>
    <dbReference type="NCBI Taxonomy" id="1705564"/>
    <lineage>
        <taxon>Archaea</taxon>
        <taxon>Methanobacteriati</taxon>
        <taxon>Methanobacteriota</taxon>
        <taxon>Stenosarchaea group</taxon>
        <taxon>Candidatus Methanofastidiosia</taxon>
        <taxon>Candidatus Methanofastidiosales</taxon>
        <taxon>Candidatus Methanofastidiosaceae</taxon>
        <taxon>Candidatus Methanofastidiosum</taxon>
    </lineage>
</organism>
<keyword evidence="1" id="KW-0812">Transmembrane</keyword>
<reference evidence="2 3" key="1">
    <citation type="journal article" date="2016" name="ISME J.">
        <title>Chasing the elusive Euryarchaeota class WSA2: genomes reveal a uniquely fastidious methyl-reducing methanogen.</title>
        <authorList>
            <person name="Nobu M.K."/>
            <person name="Narihiro T."/>
            <person name="Kuroda K."/>
            <person name="Mei R."/>
            <person name="Liu W.T."/>
        </authorList>
    </citation>
    <scope>NUCLEOTIDE SEQUENCE [LARGE SCALE GENOMIC DNA]</scope>
    <source>
        <strain evidence="2">U1lsi0528_Bin055</strain>
    </source>
</reference>
<dbReference type="EMBL" id="LNGC01000048">
    <property type="protein sequence ID" value="KYC51754.1"/>
    <property type="molecule type" value="Genomic_DNA"/>
</dbReference>
<proteinExistence type="predicted"/>
<keyword evidence="1" id="KW-1133">Transmembrane helix</keyword>
<evidence type="ECO:0000256" key="1">
    <source>
        <dbReference type="SAM" id="Phobius"/>
    </source>
</evidence>
<feature type="transmembrane region" description="Helical" evidence="1">
    <location>
        <begin position="30"/>
        <end position="49"/>
    </location>
</feature>
<gene>
    <name evidence="2" type="ORF">AMQ22_01194</name>
</gene>
<dbReference type="AlphaFoldDB" id="A0A150J469"/>
<evidence type="ECO:0000313" key="3">
    <source>
        <dbReference type="Proteomes" id="UP000075398"/>
    </source>
</evidence>
<feature type="transmembrane region" description="Helical" evidence="1">
    <location>
        <begin position="7"/>
        <end position="24"/>
    </location>
</feature>